<proteinExistence type="predicted"/>
<evidence type="ECO:0000256" key="3">
    <source>
        <dbReference type="ARBA" id="ARBA00022692"/>
    </source>
</evidence>
<dbReference type="PANTHER" id="PTHR33545">
    <property type="entry name" value="UPF0750 MEMBRANE PROTEIN YITT-RELATED"/>
    <property type="match status" value="1"/>
</dbReference>
<gene>
    <name evidence="7" type="ORF">MKY91_00420</name>
</gene>
<keyword evidence="2" id="KW-1003">Cell membrane</keyword>
<dbReference type="InterPro" id="IPR003740">
    <property type="entry name" value="YitT"/>
</dbReference>
<reference evidence="7 8" key="1">
    <citation type="submission" date="2024-03" db="EMBL/GenBank/DDBJ databases">
        <title>Bacilli Hybrid Assemblies.</title>
        <authorList>
            <person name="Kovac J."/>
        </authorList>
    </citation>
    <scope>NUCLEOTIDE SEQUENCE [LARGE SCALE GENOMIC DNA]</scope>
    <source>
        <strain evidence="7 8">FSL R7-0666</strain>
    </source>
</reference>
<evidence type="ECO:0000256" key="2">
    <source>
        <dbReference type="ARBA" id="ARBA00022475"/>
    </source>
</evidence>
<keyword evidence="3 6" id="KW-0812">Transmembrane</keyword>
<name>A0ABU9VCL9_9BACI</name>
<comment type="caution">
    <text evidence="7">The sequence shown here is derived from an EMBL/GenBank/DDBJ whole genome shotgun (WGS) entry which is preliminary data.</text>
</comment>
<keyword evidence="8" id="KW-1185">Reference proteome</keyword>
<feature type="transmembrane region" description="Helical" evidence="6">
    <location>
        <begin position="65"/>
        <end position="83"/>
    </location>
</feature>
<sequence>MKRWLLIFVGCFLASLGVIVLTHSDLVTGGTAGLSLSIAYLTGLPFAILFFLINIPFYLFSISRMGLSFTVTTILSVSILTLMTSMNTFLPDFSIPYWFGALVGGVVIGLGLSLLFRHQASLGGSNILALFLQKRFGFDPGKTNFLFDCVVVASSLYAIGWVKGFFSVLSIAVTSKVISYYKQGYVAKKSEQPVQRTIELSSKKLSTDL</sequence>
<dbReference type="Pfam" id="PF02588">
    <property type="entry name" value="YitT_membrane"/>
    <property type="match status" value="1"/>
</dbReference>
<dbReference type="EMBL" id="JBCITK010000001">
    <property type="protein sequence ID" value="MEN0641645.1"/>
    <property type="molecule type" value="Genomic_DNA"/>
</dbReference>
<feature type="transmembrane region" description="Helical" evidence="6">
    <location>
        <begin position="34"/>
        <end position="53"/>
    </location>
</feature>
<dbReference type="InterPro" id="IPR051461">
    <property type="entry name" value="UPF0750_membrane"/>
</dbReference>
<keyword evidence="5 6" id="KW-0472">Membrane</keyword>
<comment type="subcellular location">
    <subcellularLocation>
        <location evidence="1">Cell membrane</location>
        <topology evidence="1">Multi-pass membrane protein</topology>
    </subcellularLocation>
</comment>
<dbReference type="RefSeq" id="WP_343128898.1">
    <property type="nucleotide sequence ID" value="NZ_JBCITK010000001.1"/>
</dbReference>
<evidence type="ECO:0000256" key="5">
    <source>
        <dbReference type="ARBA" id="ARBA00023136"/>
    </source>
</evidence>
<evidence type="ECO:0000256" key="1">
    <source>
        <dbReference type="ARBA" id="ARBA00004651"/>
    </source>
</evidence>
<protein>
    <submittedName>
        <fullName evidence="7">YitT family protein</fullName>
    </submittedName>
</protein>
<accession>A0ABU9VCL9</accession>
<evidence type="ECO:0000256" key="4">
    <source>
        <dbReference type="ARBA" id="ARBA00022989"/>
    </source>
</evidence>
<dbReference type="Proteomes" id="UP001418796">
    <property type="component" value="Unassembled WGS sequence"/>
</dbReference>
<evidence type="ECO:0000313" key="7">
    <source>
        <dbReference type="EMBL" id="MEN0641645.1"/>
    </source>
</evidence>
<evidence type="ECO:0000256" key="6">
    <source>
        <dbReference type="SAM" id="Phobius"/>
    </source>
</evidence>
<feature type="transmembrane region" description="Helical" evidence="6">
    <location>
        <begin position="95"/>
        <end position="116"/>
    </location>
</feature>
<evidence type="ECO:0000313" key="8">
    <source>
        <dbReference type="Proteomes" id="UP001418796"/>
    </source>
</evidence>
<keyword evidence="4 6" id="KW-1133">Transmembrane helix</keyword>
<dbReference type="PANTHER" id="PTHR33545:SF5">
    <property type="entry name" value="UPF0750 MEMBRANE PROTEIN YITT"/>
    <property type="match status" value="1"/>
</dbReference>
<organism evidence="7 8">
    <name type="scientific">Alkalicoccobacillus gibsonii</name>
    <dbReference type="NCBI Taxonomy" id="79881"/>
    <lineage>
        <taxon>Bacteria</taxon>
        <taxon>Bacillati</taxon>
        <taxon>Bacillota</taxon>
        <taxon>Bacilli</taxon>
        <taxon>Bacillales</taxon>
        <taxon>Bacillaceae</taxon>
        <taxon>Alkalicoccobacillus</taxon>
    </lineage>
</organism>